<dbReference type="RefSeq" id="WP_377067438.1">
    <property type="nucleotide sequence ID" value="NZ_JBHSJJ010000014.1"/>
</dbReference>
<keyword evidence="1" id="KW-0472">Membrane</keyword>
<dbReference type="EMBL" id="JBHSJJ010000014">
    <property type="protein sequence ID" value="MFC4874009.1"/>
    <property type="molecule type" value="Genomic_DNA"/>
</dbReference>
<protein>
    <submittedName>
        <fullName evidence="2">Uncharacterized protein</fullName>
    </submittedName>
</protein>
<evidence type="ECO:0000256" key="1">
    <source>
        <dbReference type="SAM" id="Phobius"/>
    </source>
</evidence>
<dbReference type="Proteomes" id="UP001595818">
    <property type="component" value="Unassembled WGS sequence"/>
</dbReference>
<evidence type="ECO:0000313" key="3">
    <source>
        <dbReference type="Proteomes" id="UP001595818"/>
    </source>
</evidence>
<proteinExistence type="predicted"/>
<keyword evidence="1" id="KW-1133">Transmembrane helix</keyword>
<accession>A0ABV9T5V8</accession>
<keyword evidence="3" id="KW-1185">Reference proteome</keyword>
<name>A0ABV9T5V8_9BACT</name>
<feature type="transmembrane region" description="Helical" evidence="1">
    <location>
        <begin position="39"/>
        <end position="56"/>
    </location>
</feature>
<gene>
    <name evidence="2" type="ORF">ACFPFU_20050</name>
</gene>
<keyword evidence="1" id="KW-0812">Transmembrane</keyword>
<reference evidence="3" key="1">
    <citation type="journal article" date="2019" name="Int. J. Syst. Evol. Microbiol.">
        <title>The Global Catalogue of Microorganisms (GCM) 10K type strain sequencing project: providing services to taxonomists for standard genome sequencing and annotation.</title>
        <authorList>
            <consortium name="The Broad Institute Genomics Platform"/>
            <consortium name="The Broad Institute Genome Sequencing Center for Infectious Disease"/>
            <person name="Wu L."/>
            <person name="Ma J."/>
        </authorList>
    </citation>
    <scope>NUCLEOTIDE SEQUENCE [LARGE SCALE GENOMIC DNA]</scope>
    <source>
        <strain evidence="3">CGMCC 4.7466</strain>
    </source>
</reference>
<evidence type="ECO:0000313" key="2">
    <source>
        <dbReference type="EMBL" id="MFC4874009.1"/>
    </source>
</evidence>
<comment type="caution">
    <text evidence="2">The sequence shown here is derived from an EMBL/GenBank/DDBJ whole genome shotgun (WGS) entry which is preliminary data.</text>
</comment>
<sequence length="66" mass="7696">MIKSFILFATLIFMGMLNTIAQNGGGSQEVRVSYPFSDYWPVLLLPIFVIVVYRIWKRKKKEKGKK</sequence>
<organism evidence="2 3">
    <name type="scientific">Negadavirga shengliensis</name>
    <dbReference type="NCBI Taxonomy" id="1389218"/>
    <lineage>
        <taxon>Bacteria</taxon>
        <taxon>Pseudomonadati</taxon>
        <taxon>Bacteroidota</taxon>
        <taxon>Cytophagia</taxon>
        <taxon>Cytophagales</taxon>
        <taxon>Cyclobacteriaceae</taxon>
        <taxon>Negadavirga</taxon>
    </lineage>
</organism>